<dbReference type="GO" id="GO:1990961">
    <property type="term" value="P:xenobiotic detoxification by transmembrane export across the plasma membrane"/>
    <property type="evidence" value="ECO:0007669"/>
    <property type="project" value="InterPro"/>
</dbReference>
<keyword evidence="8" id="KW-0997">Cell inner membrane</keyword>
<dbReference type="OrthoDB" id="9800416at2"/>
<dbReference type="Pfam" id="PF07690">
    <property type="entry name" value="MFS_1"/>
    <property type="match status" value="1"/>
</dbReference>
<dbReference type="EMBL" id="CYSE01000002">
    <property type="protein sequence ID" value="CUH77463.1"/>
    <property type="molecule type" value="Genomic_DNA"/>
</dbReference>
<dbReference type="InterPro" id="IPR011701">
    <property type="entry name" value="MFS"/>
</dbReference>
<feature type="transmembrane region" description="Helical" evidence="8">
    <location>
        <begin position="47"/>
        <end position="65"/>
    </location>
</feature>
<evidence type="ECO:0000256" key="1">
    <source>
        <dbReference type="ARBA" id="ARBA00004651"/>
    </source>
</evidence>
<keyword evidence="4" id="KW-1003">Cell membrane</keyword>
<keyword evidence="6 8" id="KW-1133">Transmembrane helix</keyword>
<accession>A0A0P1G6V3</accession>
<feature type="transmembrane region" description="Helical" evidence="8">
    <location>
        <begin position="214"/>
        <end position="233"/>
    </location>
</feature>
<evidence type="ECO:0000313" key="11">
    <source>
        <dbReference type="Proteomes" id="UP000054935"/>
    </source>
</evidence>
<dbReference type="AlphaFoldDB" id="A0A0P1G6V3"/>
<keyword evidence="11" id="KW-1185">Reference proteome</keyword>
<feature type="domain" description="Major facilitator superfamily (MFS) profile" evidence="9">
    <location>
        <begin position="10"/>
        <end position="397"/>
    </location>
</feature>
<evidence type="ECO:0000256" key="6">
    <source>
        <dbReference type="ARBA" id="ARBA00022989"/>
    </source>
</evidence>
<comment type="subcellular location">
    <subcellularLocation>
        <location evidence="8">Cell inner membrane</location>
        <topology evidence="8">Multi-pass membrane protein</topology>
    </subcellularLocation>
    <subcellularLocation>
        <location evidence="1">Cell membrane</location>
        <topology evidence="1">Multi-pass membrane protein</topology>
    </subcellularLocation>
</comment>
<feature type="transmembrane region" description="Helical" evidence="8">
    <location>
        <begin position="12"/>
        <end position="32"/>
    </location>
</feature>
<evidence type="ECO:0000256" key="4">
    <source>
        <dbReference type="ARBA" id="ARBA00022475"/>
    </source>
</evidence>
<dbReference type="InterPro" id="IPR004812">
    <property type="entry name" value="Efflux_drug-R_Bcr/CmlA"/>
</dbReference>
<sequence>MTSQPSRGEFIAMIAMLFASIAFSIDAMLPALPELAGQFTPDDPNKAQLVVTSFVLGMGLGTLFTGPLSDAVGRKPIVLFGASLYIVTAYLATLAPDLETLLGARFVQGVGAAAPRVVALAIVRDLYAGRGMARIMSFVMMIFTLVPAIAPSLGALLINLSGWETIFYAFMFFSAVSALWLWVRLPETLPADNRRPFRVATMTAAMKEVVLHPVVRLCIFVQGLAFGTLFATISSIQPIYEVTFDKADSFPTYFAVIALLAMSASYLNSVLVVRIGMRKLVTVMLTAQLAISAVMVSLLAIGLPLNVLFVAFLFWQLSLFFQAGLTLGNLNAIAMEPMGHIAGMAASITGAISTVLAVVLAAPIGLMFDGTPMPLALSVLVLTFGALALMRLMNRIEDRLPA</sequence>
<dbReference type="InterPro" id="IPR020846">
    <property type="entry name" value="MFS_dom"/>
</dbReference>
<feature type="transmembrane region" description="Helical" evidence="8">
    <location>
        <begin position="166"/>
        <end position="185"/>
    </location>
</feature>
<dbReference type="SUPFAM" id="SSF103473">
    <property type="entry name" value="MFS general substrate transporter"/>
    <property type="match status" value="1"/>
</dbReference>
<dbReference type="CDD" id="cd17320">
    <property type="entry name" value="MFS_MdfA_MDR_like"/>
    <property type="match status" value="1"/>
</dbReference>
<keyword evidence="3 8" id="KW-0813">Transport</keyword>
<protein>
    <recommendedName>
        <fullName evidence="8">Bcr/CflA family efflux transporter</fullName>
    </recommendedName>
</protein>
<dbReference type="PROSITE" id="PS50850">
    <property type="entry name" value="MFS"/>
    <property type="match status" value="1"/>
</dbReference>
<dbReference type="InterPro" id="IPR036259">
    <property type="entry name" value="MFS_trans_sf"/>
</dbReference>
<feature type="transmembrane region" description="Helical" evidence="8">
    <location>
        <begin position="102"/>
        <end position="123"/>
    </location>
</feature>
<feature type="transmembrane region" description="Helical" evidence="8">
    <location>
        <begin position="307"/>
        <end position="330"/>
    </location>
</feature>
<feature type="transmembrane region" description="Helical" evidence="8">
    <location>
        <begin position="342"/>
        <end position="368"/>
    </location>
</feature>
<dbReference type="NCBIfam" id="TIGR00710">
    <property type="entry name" value="efflux_Bcr_CflA"/>
    <property type="match status" value="1"/>
</dbReference>
<feature type="transmembrane region" description="Helical" evidence="8">
    <location>
        <begin position="374"/>
        <end position="393"/>
    </location>
</feature>
<dbReference type="InterPro" id="IPR005829">
    <property type="entry name" value="Sugar_transporter_CS"/>
</dbReference>
<evidence type="ECO:0000256" key="8">
    <source>
        <dbReference type="RuleBase" id="RU365088"/>
    </source>
</evidence>
<dbReference type="RefSeq" id="WP_083499799.1">
    <property type="nucleotide sequence ID" value="NZ_CYSE01000002.1"/>
</dbReference>
<dbReference type="GO" id="GO:0005886">
    <property type="term" value="C:plasma membrane"/>
    <property type="evidence" value="ECO:0007669"/>
    <property type="project" value="UniProtKB-SubCell"/>
</dbReference>
<feature type="transmembrane region" description="Helical" evidence="8">
    <location>
        <begin position="135"/>
        <end position="160"/>
    </location>
</feature>
<evidence type="ECO:0000313" key="10">
    <source>
        <dbReference type="EMBL" id="CUH77463.1"/>
    </source>
</evidence>
<evidence type="ECO:0000256" key="3">
    <source>
        <dbReference type="ARBA" id="ARBA00022448"/>
    </source>
</evidence>
<dbReference type="Gene3D" id="1.20.1720.10">
    <property type="entry name" value="Multidrug resistance protein D"/>
    <property type="match status" value="1"/>
</dbReference>
<keyword evidence="5 8" id="KW-0812">Transmembrane</keyword>
<evidence type="ECO:0000256" key="2">
    <source>
        <dbReference type="ARBA" id="ARBA00006236"/>
    </source>
</evidence>
<reference evidence="10 11" key="1">
    <citation type="submission" date="2015-09" db="EMBL/GenBank/DDBJ databases">
        <authorList>
            <consortium name="Swine Surveillance"/>
        </authorList>
    </citation>
    <scope>NUCLEOTIDE SEQUENCE [LARGE SCALE GENOMIC DNA]</scope>
    <source>
        <strain evidence="10 11">CECT 7648</strain>
    </source>
</reference>
<gene>
    <name evidence="10" type="primary">bcr_2</name>
    <name evidence="10" type="ORF">TRN7648_01488</name>
</gene>
<dbReference type="PROSITE" id="PS00216">
    <property type="entry name" value="SUGAR_TRANSPORT_1"/>
    <property type="match status" value="1"/>
</dbReference>
<feature type="transmembrane region" description="Helical" evidence="8">
    <location>
        <begin position="253"/>
        <end position="273"/>
    </location>
</feature>
<dbReference type="PANTHER" id="PTHR23502">
    <property type="entry name" value="MAJOR FACILITATOR SUPERFAMILY"/>
    <property type="match status" value="1"/>
</dbReference>
<dbReference type="STRING" id="441103.TRN7648_01488"/>
<dbReference type="GO" id="GO:0042910">
    <property type="term" value="F:xenobiotic transmembrane transporter activity"/>
    <property type="evidence" value="ECO:0007669"/>
    <property type="project" value="InterPro"/>
</dbReference>
<proteinExistence type="inferred from homology"/>
<dbReference type="Proteomes" id="UP000054935">
    <property type="component" value="Unassembled WGS sequence"/>
</dbReference>
<comment type="similarity">
    <text evidence="2 8">Belongs to the major facilitator superfamily. Bcr/CmlA family.</text>
</comment>
<keyword evidence="7 8" id="KW-0472">Membrane</keyword>
<feature type="transmembrane region" description="Helical" evidence="8">
    <location>
        <begin position="77"/>
        <end position="96"/>
    </location>
</feature>
<name>A0A0P1G6V3_9RHOB</name>
<dbReference type="PANTHER" id="PTHR23502:SF132">
    <property type="entry name" value="POLYAMINE TRANSPORTER 2-RELATED"/>
    <property type="match status" value="1"/>
</dbReference>
<evidence type="ECO:0000259" key="9">
    <source>
        <dbReference type="PROSITE" id="PS50850"/>
    </source>
</evidence>
<organism evidence="10 11">
    <name type="scientific">Tropicibacter naphthalenivorans</name>
    <dbReference type="NCBI Taxonomy" id="441103"/>
    <lineage>
        <taxon>Bacteria</taxon>
        <taxon>Pseudomonadati</taxon>
        <taxon>Pseudomonadota</taxon>
        <taxon>Alphaproteobacteria</taxon>
        <taxon>Rhodobacterales</taxon>
        <taxon>Roseobacteraceae</taxon>
        <taxon>Tropicibacter</taxon>
    </lineage>
</organism>
<evidence type="ECO:0000256" key="5">
    <source>
        <dbReference type="ARBA" id="ARBA00022692"/>
    </source>
</evidence>
<feature type="transmembrane region" description="Helical" evidence="8">
    <location>
        <begin position="280"/>
        <end position="301"/>
    </location>
</feature>
<evidence type="ECO:0000256" key="7">
    <source>
        <dbReference type="ARBA" id="ARBA00023136"/>
    </source>
</evidence>